<dbReference type="OrthoDB" id="5418055at2759"/>
<evidence type="ECO:0000313" key="7">
    <source>
        <dbReference type="EMBL" id="CAD2167775.1"/>
    </source>
</evidence>
<feature type="domain" description="DNA/RNA non-specific endonuclease/pyrophosphatase/phosphodiesterase" evidence="6">
    <location>
        <begin position="290"/>
        <end position="406"/>
    </location>
</feature>
<dbReference type="AlphaFoldDB" id="A0A6V7V083"/>
<dbReference type="PANTHER" id="PTHR13966:SF5">
    <property type="entry name" value="ENDONUCLEASE G, MITOCHONDRIAL"/>
    <property type="match status" value="1"/>
</dbReference>
<dbReference type="Proteomes" id="UP000580250">
    <property type="component" value="Unassembled WGS sequence"/>
</dbReference>
<gene>
    <name evidence="7" type="ORF">MENT_LOCUS19085</name>
</gene>
<keyword evidence="3" id="KW-0255">Endonuclease</keyword>
<dbReference type="GO" id="GO:0004519">
    <property type="term" value="F:endonuclease activity"/>
    <property type="evidence" value="ECO:0007669"/>
    <property type="project" value="UniProtKB-KW"/>
</dbReference>
<evidence type="ECO:0000256" key="5">
    <source>
        <dbReference type="PIRSR" id="PIRSR640255-2"/>
    </source>
</evidence>
<protein>
    <recommendedName>
        <fullName evidence="6">DNA/RNA non-specific endonuclease/pyrophosphatase/phosphodiesterase domain-containing protein</fullName>
    </recommendedName>
</protein>
<evidence type="ECO:0000313" key="8">
    <source>
        <dbReference type="Proteomes" id="UP000580250"/>
    </source>
</evidence>
<dbReference type="SUPFAM" id="SSF54060">
    <property type="entry name" value="His-Me finger endonucleases"/>
    <property type="match status" value="1"/>
</dbReference>
<name>A0A6V7V083_MELEN</name>
<dbReference type="InterPro" id="IPR040255">
    <property type="entry name" value="Non-specific_endonuclease"/>
</dbReference>
<dbReference type="InterPro" id="IPR044925">
    <property type="entry name" value="His-Me_finger_sf"/>
</dbReference>
<comment type="caution">
    <text evidence="7">The sequence shown here is derived from an EMBL/GenBank/DDBJ whole genome shotgun (WGS) entry which is preliminary data.</text>
</comment>
<feature type="binding site" evidence="5">
    <location>
        <position position="395"/>
    </location>
    <ligand>
        <name>Mg(2+)</name>
        <dbReference type="ChEBI" id="CHEBI:18420"/>
        <note>catalytic</note>
    </ligand>
</feature>
<sequence>MLIPQTSIKDCENDLKNENLTEEQIQKNEENERKKFSELVKEHFIKFGWPEEEKFQNGKNYLLSKNILTKIDNWLLTVIEPNNKAFEQIYKTIEPDFGHTRDEPKKITLDVLNEYSSCVIRSSQTKIIMITGPLSLRKLNKKGEEEFQFKGLFNDYTFNDSIKYSKTTHFFKILLIEIEKEKYCVDILIIRATRPELKGTLFKEKHCRKEKLNEFGEDWKIQLEFIEWYLGIDLNEFMEAVGIGYHKDIKKCHNHHLSGKYKQNKKSNEIISNNIIEPTFEHKFNKICEKESDKQNIRIYKDFLVSFDRKRKIPKWTLELLDPLIINKIQRGGRCLRWDNDPKFKKEFQPDFHDYDDGKRHDLEHGHNVPAYNHPTSVRQTFYFTNSAPQNKHINGGHWRIIEEYIL</sequence>
<accession>A0A6V7V083</accession>
<evidence type="ECO:0000256" key="1">
    <source>
        <dbReference type="ARBA" id="ARBA00010052"/>
    </source>
</evidence>
<keyword evidence="3" id="KW-0378">Hydrolase</keyword>
<dbReference type="InterPro" id="IPR001604">
    <property type="entry name" value="Endo_G_ENPP1-like_dom"/>
</dbReference>
<evidence type="ECO:0000256" key="4">
    <source>
        <dbReference type="PIRSR" id="PIRSR640255-1"/>
    </source>
</evidence>
<dbReference type="EMBL" id="CAJEWN010000131">
    <property type="protein sequence ID" value="CAD2167775.1"/>
    <property type="molecule type" value="Genomic_DNA"/>
</dbReference>
<evidence type="ECO:0000259" key="6">
    <source>
        <dbReference type="Pfam" id="PF01223"/>
    </source>
</evidence>
<proteinExistence type="inferred from homology"/>
<dbReference type="InterPro" id="IPR044929">
    <property type="entry name" value="DNA/RNA_non-sp_Endonuclease_sf"/>
</dbReference>
<dbReference type="Gene3D" id="3.40.570.10">
    <property type="entry name" value="Extracellular Endonuclease, subunit A"/>
    <property type="match status" value="1"/>
</dbReference>
<dbReference type="GO" id="GO:0046872">
    <property type="term" value="F:metal ion binding"/>
    <property type="evidence" value="ECO:0007669"/>
    <property type="project" value="UniProtKB-KW"/>
</dbReference>
<keyword evidence="2" id="KW-0540">Nuclease</keyword>
<feature type="active site" description="Proton acceptor" evidence="4">
    <location>
        <position position="367"/>
    </location>
</feature>
<comment type="similarity">
    <text evidence="1">Belongs to the DNA/RNA non-specific endonuclease family.</text>
</comment>
<dbReference type="PANTHER" id="PTHR13966">
    <property type="entry name" value="ENDONUCLEASE RELATED"/>
    <property type="match status" value="1"/>
</dbReference>
<keyword evidence="5" id="KW-0479">Metal-binding</keyword>
<reference evidence="7 8" key="1">
    <citation type="submission" date="2020-08" db="EMBL/GenBank/DDBJ databases">
        <authorList>
            <person name="Koutsovoulos G."/>
            <person name="Danchin GJ E."/>
        </authorList>
    </citation>
    <scope>NUCLEOTIDE SEQUENCE [LARGE SCALE GENOMIC DNA]</scope>
</reference>
<dbReference type="Pfam" id="PF01223">
    <property type="entry name" value="Endonuclease_NS"/>
    <property type="match status" value="1"/>
</dbReference>
<evidence type="ECO:0000256" key="3">
    <source>
        <dbReference type="ARBA" id="ARBA00022759"/>
    </source>
</evidence>
<organism evidence="7 8">
    <name type="scientific">Meloidogyne enterolobii</name>
    <name type="common">Root-knot nematode worm</name>
    <name type="synonym">Meloidogyne mayaguensis</name>
    <dbReference type="NCBI Taxonomy" id="390850"/>
    <lineage>
        <taxon>Eukaryota</taxon>
        <taxon>Metazoa</taxon>
        <taxon>Ecdysozoa</taxon>
        <taxon>Nematoda</taxon>
        <taxon>Chromadorea</taxon>
        <taxon>Rhabditida</taxon>
        <taxon>Tylenchina</taxon>
        <taxon>Tylenchomorpha</taxon>
        <taxon>Tylenchoidea</taxon>
        <taxon>Meloidogynidae</taxon>
        <taxon>Meloidogyninae</taxon>
        <taxon>Meloidogyne</taxon>
    </lineage>
</organism>
<dbReference type="GO" id="GO:0016787">
    <property type="term" value="F:hydrolase activity"/>
    <property type="evidence" value="ECO:0007669"/>
    <property type="project" value="InterPro"/>
</dbReference>
<evidence type="ECO:0000256" key="2">
    <source>
        <dbReference type="ARBA" id="ARBA00022722"/>
    </source>
</evidence>
<dbReference type="GO" id="GO:0003676">
    <property type="term" value="F:nucleic acid binding"/>
    <property type="evidence" value="ECO:0007669"/>
    <property type="project" value="InterPro"/>
</dbReference>